<sequence>MQDGTGTVSPQQFSEGIGTMNAIPEYEFVSAAACRDKKVGNCPQVAVNLPGVVALRDSERPETIVTMTPDQWVTLTDAVKAGEFDLSA</sequence>
<dbReference type="AlphaFoldDB" id="Q82C04"/>
<dbReference type="EMBL" id="BA000030">
    <property type="protein sequence ID" value="BAC73262.1"/>
    <property type="molecule type" value="Genomic_DNA"/>
</dbReference>
<keyword evidence="2" id="KW-1185">Reference proteome</keyword>
<dbReference type="eggNOG" id="ENOG5031V96">
    <property type="taxonomic scope" value="Bacteria"/>
</dbReference>
<protein>
    <submittedName>
        <fullName evidence="1">Uncharacterized protein</fullName>
    </submittedName>
</protein>
<dbReference type="HOGENOM" id="CLU_131550_1_3_11"/>
<evidence type="ECO:0000313" key="2">
    <source>
        <dbReference type="Proteomes" id="UP000000428"/>
    </source>
</evidence>
<dbReference type="KEGG" id="sma:SAVERM_5550"/>
<reference evidence="1 2" key="1">
    <citation type="journal article" date="2001" name="Proc. Natl. Acad. Sci. U.S.A.">
        <title>Genome sequence of an industrial microorganism Streptomyces avermitilis: deducing the ability of producing secondary metabolites.</title>
        <authorList>
            <person name="Omura S."/>
            <person name="Ikeda H."/>
            <person name="Ishikawa J."/>
            <person name="Hanamoto A."/>
            <person name="Takahashi C."/>
            <person name="Shinose M."/>
            <person name="Takahashi Y."/>
            <person name="Horikawa H."/>
            <person name="Nakazawa H."/>
            <person name="Osonoe T."/>
            <person name="Kikuchi H."/>
            <person name="Shiba T."/>
            <person name="Sakaki Y."/>
            <person name="Hattori M."/>
        </authorList>
    </citation>
    <scope>NUCLEOTIDE SEQUENCE [LARGE SCALE GENOMIC DNA]</scope>
    <source>
        <strain evidence="2">ATCC 31267 / DSM 46492 / JCM 5070 / NBRC 14893 / NCIMB 12804 / NRRL 8165 / MA-4680</strain>
    </source>
</reference>
<reference evidence="1 2" key="2">
    <citation type="journal article" date="2003" name="Nat. Biotechnol.">
        <title>Complete genome sequence and comparative analysis of the industrial microorganism Streptomyces avermitilis.</title>
        <authorList>
            <person name="Ikeda H."/>
            <person name="Ishikawa J."/>
            <person name="Hanamoto A."/>
            <person name="Shinose M."/>
            <person name="Kikuchi H."/>
            <person name="Shiba T."/>
            <person name="Sakaki Y."/>
            <person name="Hattori M."/>
            <person name="Omura S."/>
        </authorList>
    </citation>
    <scope>NUCLEOTIDE SEQUENCE [LARGE SCALE GENOMIC DNA]</scope>
    <source>
        <strain evidence="2">ATCC 31267 / DSM 46492 / JCM 5070 / NBRC 14893 / NCIMB 12804 / NRRL 8165 / MA-4680</strain>
    </source>
</reference>
<organism evidence="1 2">
    <name type="scientific">Streptomyces avermitilis (strain ATCC 31267 / DSM 46492 / JCM 5070 / NBRC 14893 / NCIMB 12804 / NRRL 8165 / MA-4680)</name>
    <dbReference type="NCBI Taxonomy" id="227882"/>
    <lineage>
        <taxon>Bacteria</taxon>
        <taxon>Bacillati</taxon>
        <taxon>Actinomycetota</taxon>
        <taxon>Actinomycetes</taxon>
        <taxon>Kitasatosporales</taxon>
        <taxon>Streptomycetaceae</taxon>
        <taxon>Streptomyces</taxon>
    </lineage>
</organism>
<reference evidence="1 2" key="3">
    <citation type="journal article" date="2014" name="J. Ind. Microbiol. Biotechnol.">
        <title>Genome mining of the Streptomyces avermitilis genome and development of genome-minimized hosts for heterologous expression of biosynthetic gene clusters.</title>
        <authorList>
            <person name="Ikeda H."/>
            <person name="Shin-ya K."/>
            <person name="Omura S."/>
        </authorList>
    </citation>
    <scope>NUCLEOTIDE SEQUENCE [LARGE SCALE GENOMIC DNA]</scope>
    <source>
        <strain evidence="2">ATCC 31267 / DSM 46492 / JCM 5070 / NBRC 14893 / NCIMB 12804 / NRRL 8165 / MA-4680</strain>
    </source>
</reference>
<evidence type="ECO:0000313" key="1">
    <source>
        <dbReference type="EMBL" id="BAC73262.1"/>
    </source>
</evidence>
<dbReference type="Proteomes" id="UP000000428">
    <property type="component" value="Chromosome"/>
</dbReference>
<accession>Q82C04</accession>
<gene>
    <name evidence="1" type="ORF">SAVERM_5550</name>
</gene>
<proteinExistence type="predicted"/>
<name>Q82C04_STRAW</name>